<evidence type="ECO:0000313" key="1">
    <source>
        <dbReference type="EMBL" id="RVW54004.1"/>
    </source>
</evidence>
<evidence type="ECO:0008006" key="3">
    <source>
        <dbReference type="Google" id="ProtNLM"/>
    </source>
</evidence>
<accession>A0A438F1W2</accession>
<evidence type="ECO:0000313" key="2">
    <source>
        <dbReference type="Proteomes" id="UP000288805"/>
    </source>
</evidence>
<dbReference type="Gene3D" id="1.25.40.10">
    <property type="entry name" value="Tetratricopeptide repeat domain"/>
    <property type="match status" value="1"/>
</dbReference>
<comment type="caution">
    <text evidence="1">The sequence shown here is derived from an EMBL/GenBank/DDBJ whole genome shotgun (WGS) entry which is preliminary data.</text>
</comment>
<protein>
    <recommendedName>
        <fullName evidence="3">Pentatricopeptide repeat-containing protein</fullName>
    </recommendedName>
</protein>
<dbReference type="OrthoDB" id="185373at2759"/>
<reference evidence="1 2" key="1">
    <citation type="journal article" date="2018" name="PLoS Genet.">
        <title>Population sequencing reveals clonal diversity and ancestral inbreeding in the grapevine cultivar Chardonnay.</title>
        <authorList>
            <person name="Roach M.J."/>
            <person name="Johnson D.L."/>
            <person name="Bohlmann J."/>
            <person name="van Vuuren H.J."/>
            <person name="Jones S.J."/>
            <person name="Pretorius I.S."/>
            <person name="Schmidt S.A."/>
            <person name="Borneman A.R."/>
        </authorList>
    </citation>
    <scope>NUCLEOTIDE SEQUENCE [LARGE SCALE GENOMIC DNA]</scope>
    <source>
        <strain evidence="2">cv. Chardonnay</strain>
        <tissue evidence="1">Leaf</tissue>
    </source>
</reference>
<dbReference type="Proteomes" id="UP000288805">
    <property type="component" value="Unassembled WGS sequence"/>
</dbReference>
<dbReference type="EMBL" id="QGNW01001136">
    <property type="protein sequence ID" value="RVW54004.1"/>
    <property type="molecule type" value="Genomic_DNA"/>
</dbReference>
<dbReference type="AlphaFoldDB" id="A0A438F1W2"/>
<name>A0A438F1W2_VITVI</name>
<gene>
    <name evidence="1" type="ORF">CK203_073007</name>
</gene>
<proteinExistence type="predicted"/>
<sequence>MVNFSYLCALPTLDSIEETNTHDPNHLQLQHTMQNDAAPGNLRKSLCALNSIRYPSVNDYNALLYHYLKSSSRHLIVLDELVQVYFGMKRLGPYPNASTFNILLDGMTSTGNLRAAFFFC</sequence>
<dbReference type="InterPro" id="IPR011990">
    <property type="entry name" value="TPR-like_helical_dom_sf"/>
</dbReference>
<organism evidence="1 2">
    <name type="scientific">Vitis vinifera</name>
    <name type="common">Grape</name>
    <dbReference type="NCBI Taxonomy" id="29760"/>
    <lineage>
        <taxon>Eukaryota</taxon>
        <taxon>Viridiplantae</taxon>
        <taxon>Streptophyta</taxon>
        <taxon>Embryophyta</taxon>
        <taxon>Tracheophyta</taxon>
        <taxon>Spermatophyta</taxon>
        <taxon>Magnoliopsida</taxon>
        <taxon>eudicotyledons</taxon>
        <taxon>Gunneridae</taxon>
        <taxon>Pentapetalae</taxon>
        <taxon>rosids</taxon>
        <taxon>Vitales</taxon>
        <taxon>Vitaceae</taxon>
        <taxon>Viteae</taxon>
        <taxon>Vitis</taxon>
    </lineage>
</organism>